<proteinExistence type="inferred from homology"/>
<evidence type="ECO:0000256" key="3">
    <source>
        <dbReference type="SAM" id="SignalP"/>
    </source>
</evidence>
<dbReference type="Proteomes" id="UP000494106">
    <property type="component" value="Unassembled WGS sequence"/>
</dbReference>
<comment type="similarity">
    <text evidence="1">Belongs to the PDGF/VEGF growth factor family.</text>
</comment>
<keyword evidence="3" id="KW-0732">Signal</keyword>
<organism evidence="5 6">
    <name type="scientific">Arctia plantaginis</name>
    <name type="common">Wood tiger moth</name>
    <name type="synonym">Phalaena plantaginis</name>
    <dbReference type="NCBI Taxonomy" id="874455"/>
    <lineage>
        <taxon>Eukaryota</taxon>
        <taxon>Metazoa</taxon>
        <taxon>Ecdysozoa</taxon>
        <taxon>Arthropoda</taxon>
        <taxon>Hexapoda</taxon>
        <taxon>Insecta</taxon>
        <taxon>Pterygota</taxon>
        <taxon>Neoptera</taxon>
        <taxon>Endopterygota</taxon>
        <taxon>Lepidoptera</taxon>
        <taxon>Glossata</taxon>
        <taxon>Ditrysia</taxon>
        <taxon>Noctuoidea</taxon>
        <taxon>Erebidae</taxon>
        <taxon>Arctiinae</taxon>
        <taxon>Arctia</taxon>
    </lineage>
</organism>
<feature type="compositionally biased region" description="Basic and acidic residues" evidence="2">
    <location>
        <begin position="323"/>
        <end position="335"/>
    </location>
</feature>
<name>A0A8S0ZZN0_ARCPL</name>
<evidence type="ECO:0000256" key="2">
    <source>
        <dbReference type="SAM" id="MobiDB-lite"/>
    </source>
</evidence>
<dbReference type="PANTHER" id="PTHR21719">
    <property type="entry name" value="FI06402P-RELATED"/>
    <property type="match status" value="1"/>
</dbReference>
<accession>A0A8S0ZZN0</accession>
<dbReference type="PANTHER" id="PTHR21719:SF1">
    <property type="entry name" value="FI06402P-RELATED"/>
    <property type="match status" value="1"/>
</dbReference>
<keyword evidence="1" id="KW-0339">Growth factor</keyword>
<dbReference type="InterPro" id="IPR000072">
    <property type="entry name" value="PDGF/VEGF_dom"/>
</dbReference>
<dbReference type="GO" id="GO:0035099">
    <property type="term" value="P:hemocyte migration"/>
    <property type="evidence" value="ECO:0007669"/>
    <property type="project" value="TreeGrafter"/>
</dbReference>
<evidence type="ECO:0000313" key="5">
    <source>
        <dbReference type="EMBL" id="CAB3238785.1"/>
    </source>
</evidence>
<evidence type="ECO:0000259" key="4">
    <source>
        <dbReference type="PROSITE" id="PS50278"/>
    </source>
</evidence>
<feature type="chain" id="PRO_5035824298" description="Platelet-derived growth factor (PDGF) family profile domain-containing protein" evidence="3">
    <location>
        <begin position="18"/>
        <end position="455"/>
    </location>
</feature>
<dbReference type="Gene3D" id="2.10.90.10">
    <property type="entry name" value="Cystine-knot cytokines"/>
    <property type="match status" value="1"/>
</dbReference>
<dbReference type="InterPro" id="IPR029034">
    <property type="entry name" value="Cystine-knot_cytokine"/>
</dbReference>
<reference evidence="5 6" key="1">
    <citation type="submission" date="2020-04" db="EMBL/GenBank/DDBJ databases">
        <authorList>
            <person name="Wallbank WR R."/>
            <person name="Pardo Diaz C."/>
            <person name="Kozak K."/>
            <person name="Martin S."/>
            <person name="Jiggins C."/>
            <person name="Moest M."/>
            <person name="Warren A I."/>
            <person name="Byers J.R.P. K."/>
            <person name="Montejo-Kovacevich G."/>
            <person name="Yen C E."/>
        </authorList>
    </citation>
    <scope>NUCLEOTIDE SEQUENCE [LARGE SCALE GENOMIC DNA]</scope>
</reference>
<dbReference type="OrthoDB" id="6370328at2759"/>
<keyword evidence="6" id="KW-1185">Reference proteome</keyword>
<feature type="signal peptide" evidence="3">
    <location>
        <begin position="1"/>
        <end position="17"/>
    </location>
</feature>
<gene>
    <name evidence="5" type="ORF">APLA_LOCUS7574</name>
</gene>
<dbReference type="AlphaFoldDB" id="A0A8S0ZZN0"/>
<dbReference type="PROSITE" id="PS50278">
    <property type="entry name" value="PDGF_2"/>
    <property type="match status" value="1"/>
</dbReference>
<feature type="compositionally biased region" description="Basic and acidic residues" evidence="2">
    <location>
        <begin position="88"/>
        <end position="99"/>
    </location>
</feature>
<protein>
    <recommendedName>
        <fullName evidence="4">Platelet-derived growth factor (PDGF) family profile domain-containing protein</fullName>
    </recommendedName>
</protein>
<evidence type="ECO:0000256" key="1">
    <source>
        <dbReference type="RuleBase" id="RU003818"/>
    </source>
</evidence>
<feature type="region of interest" description="Disordered" evidence="2">
    <location>
        <begin position="88"/>
        <end position="124"/>
    </location>
</feature>
<feature type="domain" description="Platelet-derived growth factor (PDGF) family profile" evidence="4">
    <location>
        <begin position="196"/>
        <end position="296"/>
    </location>
</feature>
<dbReference type="GO" id="GO:0016020">
    <property type="term" value="C:membrane"/>
    <property type="evidence" value="ECO:0007669"/>
    <property type="project" value="InterPro"/>
</dbReference>
<dbReference type="SMART" id="SM00141">
    <property type="entry name" value="PDGF"/>
    <property type="match status" value="1"/>
</dbReference>
<comment type="caution">
    <text evidence="5">The sequence shown here is derived from an EMBL/GenBank/DDBJ whole genome shotgun (WGS) entry which is preliminary data.</text>
</comment>
<dbReference type="Pfam" id="PF00341">
    <property type="entry name" value="PDGF"/>
    <property type="match status" value="1"/>
</dbReference>
<dbReference type="GO" id="GO:0008083">
    <property type="term" value="F:growth factor activity"/>
    <property type="evidence" value="ECO:0007669"/>
    <property type="project" value="UniProtKB-KW"/>
</dbReference>
<evidence type="ECO:0000313" key="6">
    <source>
        <dbReference type="Proteomes" id="UP000494106"/>
    </source>
</evidence>
<feature type="region of interest" description="Disordered" evidence="2">
    <location>
        <begin position="310"/>
        <end position="356"/>
    </location>
</feature>
<dbReference type="SUPFAM" id="SSF57501">
    <property type="entry name" value="Cystine-knot cytokines"/>
    <property type="match status" value="1"/>
</dbReference>
<sequence>MLRQSLLVILLTHSIRTAHVTDSPNVFDRLYRKLEKLNTPDKLYEKIDELNSLDPDWSQMELLTAMQSWLSTKQMDGVVKDFQRIKAEKQAQRRDRQEDSDQEYGDSDWNDEDPDISDGDYPINDDWDTDELAALADSSSTEKPSILGITPSAITKLGPVRTVVSAAASIAATNVRPRIIPDPNMSPKERRQLISAVMERTNAMVHLSECLVPQPRWLIVRQLAPAADTAYTPPCVQLHRCAPDSGCCTNEEDVCAPIGGEYILLPFYLHKADGSMKVVRMQFYNHTNCACVSRDTLQSTIISRMSMGMMGVSNPSTSESQEEEKPTRIVERQNDWRTPTQEPPLDKDEEETTEPPQLRRCTCPGLFLASMTDTVRCSCVCDWPDASRRRDCQSLAKGKEHFGLRDRVCVQVGNCTPPSCEYGVYDRALGRCPLRKYRRVRYHRGGRYHEKTYTV</sequence>
<dbReference type="EMBL" id="CADEBC010000500">
    <property type="protein sequence ID" value="CAB3238785.1"/>
    <property type="molecule type" value="Genomic_DNA"/>
</dbReference>
<feature type="compositionally biased region" description="Acidic residues" evidence="2">
    <location>
        <begin position="100"/>
        <end position="124"/>
    </location>
</feature>